<dbReference type="InterPro" id="IPR001647">
    <property type="entry name" value="HTH_TetR"/>
</dbReference>
<organism evidence="4 5">
    <name type="scientific">Campylobacter geochelonis</name>
    <dbReference type="NCBI Taxonomy" id="1780362"/>
    <lineage>
        <taxon>Bacteria</taxon>
        <taxon>Pseudomonadati</taxon>
        <taxon>Campylobacterota</taxon>
        <taxon>Epsilonproteobacteria</taxon>
        <taxon>Campylobacterales</taxon>
        <taxon>Campylobacteraceae</taxon>
        <taxon>Campylobacter</taxon>
    </lineage>
</organism>
<evidence type="ECO:0000256" key="2">
    <source>
        <dbReference type="PROSITE-ProRule" id="PRU00335"/>
    </source>
</evidence>
<dbReference type="Pfam" id="PF00440">
    <property type="entry name" value="TetR_N"/>
    <property type="match status" value="1"/>
</dbReference>
<dbReference type="Gene3D" id="1.10.10.60">
    <property type="entry name" value="Homeodomain-like"/>
    <property type="match status" value="1"/>
</dbReference>
<dbReference type="Proteomes" id="UP000069632">
    <property type="component" value="Unassembled WGS sequence"/>
</dbReference>
<dbReference type="PANTHER" id="PTHR43479">
    <property type="entry name" value="ACREF/ENVCD OPERON REPRESSOR-RELATED"/>
    <property type="match status" value="1"/>
</dbReference>
<keyword evidence="5" id="KW-1185">Reference proteome</keyword>
<dbReference type="OrthoDB" id="5422199at2"/>
<dbReference type="AlphaFoldDB" id="A0A128EE46"/>
<protein>
    <submittedName>
        <fullName evidence="4">Transcription regulator protein</fullName>
    </submittedName>
</protein>
<dbReference type="GO" id="GO:0003677">
    <property type="term" value="F:DNA binding"/>
    <property type="evidence" value="ECO:0007669"/>
    <property type="project" value="UniProtKB-UniRule"/>
</dbReference>
<reference evidence="4 5" key="1">
    <citation type="submission" date="2016-02" db="EMBL/GenBank/DDBJ databases">
        <authorList>
            <consortium name="Pathogen Informatics"/>
        </authorList>
    </citation>
    <scope>NUCLEOTIDE SEQUENCE [LARGE SCALE GENOMIC DNA]</scope>
    <source>
        <strain evidence="4 5">RC20</strain>
    </source>
</reference>
<dbReference type="PROSITE" id="PS50977">
    <property type="entry name" value="HTH_TETR_2"/>
    <property type="match status" value="1"/>
</dbReference>
<gene>
    <name evidence="4" type="primary">yvdT</name>
    <name evidence="4" type="ORF">ERS672216_00217</name>
</gene>
<evidence type="ECO:0000313" key="5">
    <source>
        <dbReference type="Proteomes" id="UP000069632"/>
    </source>
</evidence>
<sequence length="213" mass="24825">MLPKPSSKKALDRYEKILSAGLELFLEKGYQNTSLSDLVEKSGGSLSTIYKYFENKEGLFKAIITNGVSKLSANMDKKINLNANLSLEEFLYEFADFYLSSIFSKKSLLFHKLILSEGFRKDDDKEYIVGKLFYEEAILSVNIRLVNFFKKNEQMSKFSDKELKNFAMFFTYIIKEPYFFEYILFDKKIECSKKDKKEHIQRSISIFLNGILG</sequence>
<name>A0A128EE46_9BACT</name>
<proteinExistence type="predicted"/>
<feature type="domain" description="HTH tetR-type" evidence="3">
    <location>
        <begin position="11"/>
        <end position="71"/>
    </location>
</feature>
<dbReference type="InterPro" id="IPR009057">
    <property type="entry name" value="Homeodomain-like_sf"/>
</dbReference>
<dbReference type="PANTHER" id="PTHR43479:SF11">
    <property type="entry name" value="ACREF_ENVCD OPERON REPRESSOR-RELATED"/>
    <property type="match status" value="1"/>
</dbReference>
<dbReference type="Gene3D" id="1.10.357.10">
    <property type="entry name" value="Tetracycline Repressor, domain 2"/>
    <property type="match status" value="1"/>
</dbReference>
<evidence type="ECO:0000256" key="1">
    <source>
        <dbReference type="ARBA" id="ARBA00023125"/>
    </source>
</evidence>
<dbReference type="SUPFAM" id="SSF46689">
    <property type="entry name" value="Homeodomain-like"/>
    <property type="match status" value="1"/>
</dbReference>
<dbReference type="RefSeq" id="WP_075493919.1">
    <property type="nucleotide sequence ID" value="NZ_CP053844.1"/>
</dbReference>
<dbReference type="InterPro" id="IPR050624">
    <property type="entry name" value="HTH-type_Tx_Regulator"/>
</dbReference>
<feature type="DNA-binding region" description="H-T-H motif" evidence="2">
    <location>
        <begin position="34"/>
        <end position="53"/>
    </location>
</feature>
<evidence type="ECO:0000259" key="3">
    <source>
        <dbReference type="PROSITE" id="PS50977"/>
    </source>
</evidence>
<dbReference type="EMBL" id="FIZP01000001">
    <property type="protein sequence ID" value="CZE46145.1"/>
    <property type="molecule type" value="Genomic_DNA"/>
</dbReference>
<evidence type="ECO:0000313" key="4">
    <source>
        <dbReference type="EMBL" id="CZE46145.1"/>
    </source>
</evidence>
<keyword evidence="1 2" id="KW-0238">DNA-binding</keyword>
<accession>A0A128EE46</accession>
<dbReference type="PRINTS" id="PR00455">
    <property type="entry name" value="HTHTETR"/>
</dbReference>